<dbReference type="NCBIfam" id="TIGR04256">
    <property type="entry name" value="GxxExxY"/>
    <property type="match status" value="1"/>
</dbReference>
<dbReference type="RefSeq" id="WP_186804763.1">
    <property type="nucleotide sequence ID" value="NZ_CP019646.1"/>
</dbReference>
<reference evidence="2" key="1">
    <citation type="submission" date="2017-02" db="EMBL/GenBank/DDBJ databases">
        <title>Comparative genomics and description of representatives of a novel lineage of planctomycetes thriving in anoxic sediments.</title>
        <authorList>
            <person name="Spring S."/>
            <person name="Bunk B."/>
            <person name="Sproer C."/>
        </authorList>
    </citation>
    <scope>NUCLEOTIDE SEQUENCE [LARGE SCALE GENOMIC DNA]</scope>
    <source>
        <strain evidence="2">SM-Chi-D1</strain>
    </source>
</reference>
<keyword evidence="2" id="KW-1185">Reference proteome</keyword>
<sequence length="130" mass="14773">MAKVNKNIQFSELSNRVIGCAIDVHKSLGPGLLESAYQQCLCHEFRLNNIKFEREKPLAVNYKGFHLDCGYRIDIVVENQIIIELKAIDLIKPIHEAQIISYMKLSGLRQGFLINFNVPILKDGLSSFVI</sequence>
<dbReference type="STRING" id="1851148.SMSP2_02923"/>
<name>A0A1R7T693_9BACT</name>
<proteinExistence type="predicted"/>
<dbReference type="Pfam" id="PF13366">
    <property type="entry name" value="PDDEXK_3"/>
    <property type="match status" value="1"/>
</dbReference>
<gene>
    <name evidence="1" type="ORF">SMSP2_02923</name>
</gene>
<evidence type="ECO:0000313" key="2">
    <source>
        <dbReference type="Proteomes" id="UP000188181"/>
    </source>
</evidence>
<dbReference type="Proteomes" id="UP000188181">
    <property type="component" value="Chromosome"/>
</dbReference>
<accession>A0A1R7T693</accession>
<protein>
    <submittedName>
        <fullName evidence="1">GxxExxY protein</fullName>
    </submittedName>
</protein>
<evidence type="ECO:0000313" key="1">
    <source>
        <dbReference type="EMBL" id="AQQ72533.1"/>
    </source>
</evidence>
<dbReference type="InterPro" id="IPR026350">
    <property type="entry name" value="GxxExxY"/>
</dbReference>
<dbReference type="AlphaFoldDB" id="A0A1R7T693"/>
<dbReference type="EMBL" id="CP019646">
    <property type="protein sequence ID" value="AQQ72533.1"/>
    <property type="molecule type" value="Genomic_DNA"/>
</dbReference>
<organism evidence="1 2">
    <name type="scientific">Limihaloglobus sulfuriphilus</name>
    <dbReference type="NCBI Taxonomy" id="1851148"/>
    <lineage>
        <taxon>Bacteria</taxon>
        <taxon>Pseudomonadati</taxon>
        <taxon>Planctomycetota</taxon>
        <taxon>Phycisphaerae</taxon>
        <taxon>Sedimentisphaerales</taxon>
        <taxon>Sedimentisphaeraceae</taxon>
        <taxon>Limihaloglobus</taxon>
    </lineage>
</organism>
<dbReference type="KEGG" id="pbas:SMSP2_02923"/>